<dbReference type="GO" id="GO:0005506">
    <property type="term" value="F:iron ion binding"/>
    <property type="evidence" value="ECO:0007669"/>
    <property type="project" value="InterPro"/>
</dbReference>
<evidence type="ECO:0000256" key="4">
    <source>
        <dbReference type="ARBA" id="ARBA00022723"/>
    </source>
</evidence>
<comment type="cofactor">
    <cofactor evidence="1 6">
        <name>heme</name>
        <dbReference type="ChEBI" id="CHEBI:30413"/>
    </cofactor>
</comment>
<dbReference type="CDD" id="cd11060">
    <property type="entry name" value="CYP57A1-like"/>
    <property type="match status" value="1"/>
</dbReference>
<feature type="binding site" description="axial binding residue" evidence="6">
    <location>
        <position position="482"/>
    </location>
    <ligand>
        <name>heme</name>
        <dbReference type="ChEBI" id="CHEBI:30413"/>
    </ligand>
    <ligandPart>
        <name>Fe</name>
        <dbReference type="ChEBI" id="CHEBI:18248"/>
    </ligandPart>
</feature>
<keyword evidence="8" id="KW-0472">Membrane</keyword>
<reference evidence="9" key="2">
    <citation type="submission" date="2020-05" db="EMBL/GenBank/DDBJ databases">
        <authorList>
            <person name="Kim H.-S."/>
            <person name="Proctor R.H."/>
            <person name="Brown D.W."/>
        </authorList>
    </citation>
    <scope>NUCLEOTIDE SEQUENCE</scope>
    <source>
        <strain evidence="9">NRRL 20472</strain>
    </source>
</reference>
<dbReference type="PRINTS" id="PR00463">
    <property type="entry name" value="EP450I"/>
</dbReference>
<dbReference type="InterPro" id="IPR001128">
    <property type="entry name" value="Cyt_P450"/>
</dbReference>
<evidence type="ECO:0000256" key="6">
    <source>
        <dbReference type="PIRSR" id="PIRSR602401-1"/>
    </source>
</evidence>
<keyword evidence="4 6" id="KW-0479">Metal-binding</keyword>
<feature type="transmembrane region" description="Helical" evidence="8">
    <location>
        <begin position="20"/>
        <end position="46"/>
    </location>
</feature>
<reference evidence="9" key="1">
    <citation type="journal article" date="2020" name="BMC Genomics">
        <title>Correction to: Identification and distribution of gene clusters required for synthesis of sphingolipid metabolism inhibitors in diverse species of the filamentous fungus Fusarium.</title>
        <authorList>
            <person name="Kim H.S."/>
            <person name="Lohmar J.M."/>
            <person name="Busman M."/>
            <person name="Brown D.W."/>
            <person name="Naumann T.A."/>
            <person name="Divon H.H."/>
            <person name="Lysoe E."/>
            <person name="Uhlig S."/>
            <person name="Proctor R.H."/>
        </authorList>
    </citation>
    <scope>NUCLEOTIDE SEQUENCE</scope>
    <source>
        <strain evidence="9">NRRL 20472</strain>
    </source>
</reference>
<dbReference type="SUPFAM" id="SSF48264">
    <property type="entry name" value="Cytochrome P450"/>
    <property type="match status" value="1"/>
</dbReference>
<evidence type="ECO:0000256" key="1">
    <source>
        <dbReference type="ARBA" id="ARBA00001971"/>
    </source>
</evidence>
<proteinExistence type="inferred from homology"/>
<keyword evidence="7" id="KW-0560">Oxidoreductase</keyword>
<keyword evidence="8" id="KW-0812">Transmembrane</keyword>
<dbReference type="PANTHER" id="PTHR24305">
    <property type="entry name" value="CYTOCHROME P450"/>
    <property type="match status" value="1"/>
</dbReference>
<dbReference type="GO" id="GO:0016705">
    <property type="term" value="F:oxidoreductase activity, acting on paired donors, with incorporation or reduction of molecular oxygen"/>
    <property type="evidence" value="ECO:0007669"/>
    <property type="project" value="InterPro"/>
</dbReference>
<evidence type="ECO:0000313" key="10">
    <source>
        <dbReference type="Proteomes" id="UP000622797"/>
    </source>
</evidence>
<dbReference type="PANTHER" id="PTHR24305:SF232">
    <property type="entry name" value="P450, PUTATIVE (EUROFUNG)-RELATED"/>
    <property type="match status" value="1"/>
</dbReference>
<organism evidence="9 10">
    <name type="scientific">Fusarium sarcochroum</name>
    <dbReference type="NCBI Taxonomy" id="1208366"/>
    <lineage>
        <taxon>Eukaryota</taxon>
        <taxon>Fungi</taxon>
        <taxon>Dikarya</taxon>
        <taxon>Ascomycota</taxon>
        <taxon>Pezizomycotina</taxon>
        <taxon>Sordariomycetes</taxon>
        <taxon>Hypocreomycetidae</taxon>
        <taxon>Hypocreales</taxon>
        <taxon>Nectriaceae</taxon>
        <taxon>Fusarium</taxon>
        <taxon>Fusarium lateritium species complex</taxon>
    </lineage>
</organism>
<dbReference type="Pfam" id="PF00067">
    <property type="entry name" value="p450"/>
    <property type="match status" value="1"/>
</dbReference>
<dbReference type="InterPro" id="IPR002401">
    <property type="entry name" value="Cyt_P450_E_grp-I"/>
</dbReference>
<dbReference type="GO" id="GO:0004497">
    <property type="term" value="F:monooxygenase activity"/>
    <property type="evidence" value="ECO:0007669"/>
    <property type="project" value="UniProtKB-KW"/>
</dbReference>
<dbReference type="Proteomes" id="UP000622797">
    <property type="component" value="Unassembled WGS sequence"/>
</dbReference>
<dbReference type="OrthoDB" id="3934656at2759"/>
<keyword evidence="8" id="KW-1133">Transmembrane helix</keyword>
<keyword evidence="3 6" id="KW-0349">Heme</keyword>
<keyword evidence="10" id="KW-1185">Reference proteome</keyword>
<gene>
    <name evidence="9" type="ORF">FSARC_5287</name>
</gene>
<evidence type="ECO:0000256" key="7">
    <source>
        <dbReference type="RuleBase" id="RU000461"/>
    </source>
</evidence>
<evidence type="ECO:0000256" key="5">
    <source>
        <dbReference type="ARBA" id="ARBA00023004"/>
    </source>
</evidence>
<evidence type="ECO:0000313" key="9">
    <source>
        <dbReference type="EMBL" id="KAF4967126.1"/>
    </source>
</evidence>
<name>A0A8H4XAL0_9HYPO</name>
<dbReference type="InterPro" id="IPR050121">
    <property type="entry name" value="Cytochrome_P450_monoxygenase"/>
</dbReference>
<dbReference type="PROSITE" id="PS00086">
    <property type="entry name" value="CYTOCHROME_P450"/>
    <property type="match status" value="1"/>
</dbReference>
<evidence type="ECO:0000256" key="8">
    <source>
        <dbReference type="SAM" id="Phobius"/>
    </source>
</evidence>
<accession>A0A8H4XAL0</accession>
<protein>
    <recommendedName>
        <fullName evidence="11">Cytochrome P450 monooxygenase</fullName>
    </recommendedName>
</protein>
<dbReference type="PRINTS" id="PR00385">
    <property type="entry name" value="P450"/>
</dbReference>
<evidence type="ECO:0000256" key="3">
    <source>
        <dbReference type="ARBA" id="ARBA00022617"/>
    </source>
</evidence>
<dbReference type="Gene3D" id="1.10.630.10">
    <property type="entry name" value="Cytochrome P450"/>
    <property type="match status" value="1"/>
</dbReference>
<evidence type="ECO:0000256" key="2">
    <source>
        <dbReference type="ARBA" id="ARBA00010617"/>
    </source>
</evidence>
<dbReference type="GO" id="GO:0020037">
    <property type="term" value="F:heme binding"/>
    <property type="evidence" value="ECO:0007669"/>
    <property type="project" value="InterPro"/>
</dbReference>
<sequence length="539" mass="61491">MAAEHGLYFLSSVSESAGDLVGIVFSLHFLFSCSSVAVAIFILWTVTSYFTSPLRKYPGPFLARFTRLWYMYQVYTGNSHLVLERLHKKYGPIVRIGPNFVDIDKPEIIPNVFALKEDWQKTKFYHASSALVNGQTVYNIFSETDPAQHKRERQPISRFYSSASIRRKEPVMNNVIKELCKQLEGRYVDGENANQDCDLGQWILFYTWDVVGITTYSQPMGYLESGCDFDGTLHIANKAMDYFALVGTVPWLDKVFDKNPVWRMGPPGFSTVTDISIKRLEDRLQGKDGDHHSSDQTDFLDHFISVRNANRDKTSLAQTISWLMVNMIAGADTTAIAIRSVLYFGLKHPQIWKRLTEEILKADFRGQTPPPYQKVKELPYTDAVVREALRILPGVSMSMERYVPKGGFILPDGDFLPGGTIVGMNPYILGRNKEVYGNDADQFCPDRWLRNRENGEADARFKERLAAMNQADLSFGCGSRNCLGRNVGLYQIYKVLATLITLYVIELVDPEKEWKVTNSWFPRQEGLEVRIRKRSADRP</sequence>
<keyword evidence="5 6" id="KW-0408">Iron</keyword>
<dbReference type="InterPro" id="IPR017972">
    <property type="entry name" value="Cyt_P450_CS"/>
</dbReference>
<evidence type="ECO:0008006" key="11">
    <source>
        <dbReference type="Google" id="ProtNLM"/>
    </source>
</evidence>
<dbReference type="EMBL" id="JABEXW010000253">
    <property type="protein sequence ID" value="KAF4967126.1"/>
    <property type="molecule type" value="Genomic_DNA"/>
</dbReference>
<comment type="caution">
    <text evidence="9">The sequence shown here is derived from an EMBL/GenBank/DDBJ whole genome shotgun (WGS) entry which is preliminary data.</text>
</comment>
<comment type="similarity">
    <text evidence="2 7">Belongs to the cytochrome P450 family.</text>
</comment>
<keyword evidence="7" id="KW-0503">Monooxygenase</keyword>
<dbReference type="InterPro" id="IPR036396">
    <property type="entry name" value="Cyt_P450_sf"/>
</dbReference>
<dbReference type="AlphaFoldDB" id="A0A8H4XAL0"/>